<feature type="domain" description="Peptidase S9 prolyl oligopeptidase catalytic" evidence="4">
    <location>
        <begin position="136"/>
        <end position="188"/>
    </location>
</feature>
<sequence length="190" mass="21347">MLHERTRVLYGTANSTETGTRTVSFDSEEDITSALNDNLWNDLTEFYAMVPLTVVYSRAQREGNRKPGLLHAHGAAYGEMLDKRWLKASLAVDGFLHMQMLGQSHLLTLSQKDDMYSEAEVEKERSGIKKEVAQRNYNSVKDYIHCAKFLVENNIVQENKLAGRGYSAGGLVVASAINHCPDLFQSAVYR</sequence>
<dbReference type="SUPFAM" id="SSF53474">
    <property type="entry name" value="alpha/beta-Hydrolases"/>
    <property type="match status" value="1"/>
</dbReference>
<evidence type="ECO:0000256" key="2">
    <source>
        <dbReference type="ARBA" id="ARBA00045448"/>
    </source>
</evidence>
<evidence type="ECO:0000256" key="3">
    <source>
        <dbReference type="RuleBase" id="RU368024"/>
    </source>
</evidence>
<comment type="caution">
    <text evidence="5">The sequence shown here is derived from an EMBL/GenBank/DDBJ whole genome shotgun (WGS) entry which is preliminary data.</text>
</comment>
<dbReference type="InterPro" id="IPR051543">
    <property type="entry name" value="Serine_Peptidase_S9A"/>
</dbReference>
<comment type="similarity">
    <text evidence="1 3">Belongs to the peptidase S9A family.</text>
</comment>
<dbReference type="InterPro" id="IPR001375">
    <property type="entry name" value="Peptidase_S9_cat"/>
</dbReference>
<keyword evidence="6" id="KW-1185">Reference proteome</keyword>
<gene>
    <name evidence="5" type="ORF">DY000_02024121</name>
</gene>
<reference evidence="5 6" key="1">
    <citation type="journal article" date="2020" name="BMC Genomics">
        <title>Intraspecific diversification of the crop wild relative Brassica cretica Lam. using demographic model selection.</title>
        <authorList>
            <person name="Kioukis A."/>
            <person name="Michalopoulou V.A."/>
            <person name="Briers L."/>
            <person name="Pirintsos S."/>
            <person name="Studholme D.J."/>
            <person name="Pavlidis P."/>
            <person name="Sarris P.F."/>
        </authorList>
    </citation>
    <scope>NUCLEOTIDE SEQUENCE [LARGE SCALE GENOMIC DNA]</scope>
    <source>
        <strain evidence="6">cv. PFS-1207/04</strain>
    </source>
</reference>
<dbReference type="PANTHER" id="PTHR11757">
    <property type="entry name" value="PROTEASE FAMILY S9A OLIGOPEPTIDASE"/>
    <property type="match status" value="1"/>
</dbReference>
<keyword evidence="3" id="KW-0720">Serine protease</keyword>
<evidence type="ECO:0000313" key="5">
    <source>
        <dbReference type="EMBL" id="KAF3595393.1"/>
    </source>
</evidence>
<organism evidence="5 6">
    <name type="scientific">Brassica cretica</name>
    <name type="common">Mustard</name>
    <dbReference type="NCBI Taxonomy" id="69181"/>
    <lineage>
        <taxon>Eukaryota</taxon>
        <taxon>Viridiplantae</taxon>
        <taxon>Streptophyta</taxon>
        <taxon>Embryophyta</taxon>
        <taxon>Tracheophyta</taxon>
        <taxon>Spermatophyta</taxon>
        <taxon>Magnoliopsida</taxon>
        <taxon>eudicotyledons</taxon>
        <taxon>Gunneridae</taxon>
        <taxon>Pentapetalae</taxon>
        <taxon>rosids</taxon>
        <taxon>malvids</taxon>
        <taxon>Brassicales</taxon>
        <taxon>Brassicaceae</taxon>
        <taxon>Brassiceae</taxon>
        <taxon>Brassica</taxon>
    </lineage>
</organism>
<keyword evidence="3" id="KW-0378">Hydrolase</keyword>
<dbReference type="InterPro" id="IPR029058">
    <property type="entry name" value="AB_hydrolase_fold"/>
</dbReference>
<dbReference type="PRINTS" id="PR00862">
    <property type="entry name" value="PROLIGOPTASE"/>
</dbReference>
<dbReference type="EC" id="3.4.21.-" evidence="3"/>
<dbReference type="Gene3D" id="3.40.50.1820">
    <property type="entry name" value="alpha/beta hydrolase"/>
    <property type="match status" value="1"/>
</dbReference>
<evidence type="ECO:0000259" key="4">
    <source>
        <dbReference type="Pfam" id="PF00326"/>
    </source>
</evidence>
<evidence type="ECO:0000313" key="6">
    <source>
        <dbReference type="Proteomes" id="UP000266723"/>
    </source>
</evidence>
<dbReference type="PANTHER" id="PTHR11757:SF19">
    <property type="entry name" value="PROLYL ENDOPEPTIDASE-LIKE"/>
    <property type="match status" value="1"/>
</dbReference>
<accession>A0ABQ7EDW8</accession>
<evidence type="ECO:0000256" key="1">
    <source>
        <dbReference type="ARBA" id="ARBA00005228"/>
    </source>
</evidence>
<dbReference type="Pfam" id="PF00326">
    <property type="entry name" value="Peptidase_S9"/>
    <property type="match status" value="1"/>
</dbReference>
<comment type="function">
    <text evidence="2">Serine peptidase whose precise substrate specificity remains unclear. Does not cleave peptides after a arginine or lysine residue. Regulates trans-Golgi network morphology and sorting by regulating the membrane binding of the AP-1 complex. May play a role in the regulation of synaptic vesicle exocytosis.</text>
</comment>
<dbReference type="EMBL" id="QGKV02000299">
    <property type="protein sequence ID" value="KAF3595393.1"/>
    <property type="molecule type" value="Genomic_DNA"/>
</dbReference>
<name>A0ABQ7EDW8_BRACR</name>
<protein>
    <recommendedName>
        <fullName evidence="3">Prolyl endopeptidase</fullName>
        <ecNumber evidence="3">3.4.21.-</ecNumber>
    </recommendedName>
</protein>
<keyword evidence="3" id="KW-0645">Protease</keyword>
<dbReference type="InterPro" id="IPR002470">
    <property type="entry name" value="Peptidase_S9A"/>
</dbReference>
<proteinExistence type="inferred from homology"/>
<dbReference type="Proteomes" id="UP000266723">
    <property type="component" value="Unassembled WGS sequence"/>
</dbReference>